<proteinExistence type="predicted"/>
<dbReference type="AlphaFoldDB" id="A0A0H2MA56"/>
<protein>
    <submittedName>
        <fullName evidence="1">Uncharacterized protein</fullName>
    </submittedName>
</protein>
<dbReference type="Proteomes" id="UP000035444">
    <property type="component" value="Unassembled WGS sequence"/>
</dbReference>
<dbReference type="STRING" id="1489064.WH96_19030"/>
<dbReference type="EMBL" id="LAQL01000018">
    <property type="protein sequence ID" value="KLN59233.1"/>
    <property type="molecule type" value="Genomic_DNA"/>
</dbReference>
<organism evidence="1 2">
    <name type="scientific">Kiloniella spongiae</name>
    <dbReference type="NCBI Taxonomy" id="1489064"/>
    <lineage>
        <taxon>Bacteria</taxon>
        <taxon>Pseudomonadati</taxon>
        <taxon>Pseudomonadota</taxon>
        <taxon>Alphaproteobacteria</taxon>
        <taxon>Rhodospirillales</taxon>
        <taxon>Kiloniellaceae</taxon>
        <taxon>Kiloniella</taxon>
    </lineage>
</organism>
<sequence>MTTGHLNLVACFFMSFSHLKLNIGLAIDLSDDQAGELTLWAQKSLPFPGTVTVMPHKELKRSANGKLELFQNLID</sequence>
<gene>
    <name evidence="1" type="ORF">WH96_19030</name>
</gene>
<name>A0A0H2MA56_9PROT</name>
<evidence type="ECO:0000313" key="1">
    <source>
        <dbReference type="EMBL" id="KLN59233.1"/>
    </source>
</evidence>
<comment type="caution">
    <text evidence="1">The sequence shown here is derived from an EMBL/GenBank/DDBJ whole genome shotgun (WGS) entry which is preliminary data.</text>
</comment>
<evidence type="ECO:0000313" key="2">
    <source>
        <dbReference type="Proteomes" id="UP000035444"/>
    </source>
</evidence>
<keyword evidence="2" id="KW-1185">Reference proteome</keyword>
<accession>A0A0H2MA56</accession>
<reference evidence="1 2" key="1">
    <citation type="submission" date="2015-03" db="EMBL/GenBank/DDBJ databases">
        <title>Genome Sequence of Kiloniella spongiae MEBiC09566, isolated from a marine sponge.</title>
        <authorList>
            <person name="Shao Z."/>
            <person name="Wang L."/>
            <person name="Li X."/>
        </authorList>
    </citation>
    <scope>NUCLEOTIDE SEQUENCE [LARGE SCALE GENOMIC DNA]</scope>
    <source>
        <strain evidence="1 2">MEBiC09566</strain>
    </source>
</reference>